<feature type="repeat" description="WD" evidence="3">
    <location>
        <begin position="250"/>
        <end position="289"/>
    </location>
</feature>
<reference evidence="6 7" key="1">
    <citation type="journal article" date="2015" name="Genome Biol. Evol.">
        <title>Phylogenomic analyses indicate that early fungi evolved digesting cell walls of algal ancestors of land plants.</title>
        <authorList>
            <person name="Chang Y."/>
            <person name="Wang S."/>
            <person name="Sekimoto S."/>
            <person name="Aerts A.L."/>
            <person name="Choi C."/>
            <person name="Clum A."/>
            <person name="LaButti K.M."/>
            <person name="Lindquist E.A."/>
            <person name="Yee Ngan C."/>
            <person name="Ohm R.A."/>
            <person name="Salamov A.A."/>
            <person name="Grigoriev I.V."/>
            <person name="Spatafora J.W."/>
            <person name="Berbee M.L."/>
        </authorList>
    </citation>
    <scope>NUCLEOTIDE SEQUENCE [LARGE SCALE GENOMIC DNA]</scope>
    <source>
        <strain evidence="6 7">NRRL 28638</strain>
    </source>
</reference>
<feature type="repeat" description="WD" evidence="3">
    <location>
        <begin position="208"/>
        <end position="249"/>
    </location>
</feature>
<keyword evidence="2" id="KW-0677">Repeat</keyword>
<feature type="domain" description="Transcription factor spt8 beta-propeller" evidence="5">
    <location>
        <begin position="77"/>
        <end position="264"/>
    </location>
</feature>
<dbReference type="PANTHER" id="PTHR19848">
    <property type="entry name" value="WD40 REPEAT PROTEIN"/>
    <property type="match status" value="1"/>
</dbReference>
<dbReference type="OrthoDB" id="10260946at2759"/>
<dbReference type="STRING" id="796925.A0A137P1Q9"/>
<evidence type="ECO:0000313" key="6">
    <source>
        <dbReference type="EMBL" id="KXN68811.1"/>
    </source>
</evidence>
<dbReference type="GO" id="GO:0000124">
    <property type="term" value="C:SAGA complex"/>
    <property type="evidence" value="ECO:0007669"/>
    <property type="project" value="EnsemblFungi"/>
</dbReference>
<accession>A0A137P1Q9</accession>
<dbReference type="Gene3D" id="2.130.10.10">
    <property type="entry name" value="YVTN repeat-like/Quinoprotein amine dehydrogenase"/>
    <property type="match status" value="2"/>
</dbReference>
<dbReference type="InterPro" id="IPR001680">
    <property type="entry name" value="WD40_rpt"/>
</dbReference>
<evidence type="ECO:0000256" key="3">
    <source>
        <dbReference type="PROSITE-ProRule" id="PRU00221"/>
    </source>
</evidence>
<dbReference type="OMA" id="ISGHAYI"/>
<name>A0A137P1Q9_CONC2</name>
<dbReference type="GO" id="GO:1900237">
    <property type="term" value="P:positive regulation of induction of conjugation with cellular fusion"/>
    <property type="evidence" value="ECO:0007669"/>
    <property type="project" value="EnsemblFungi"/>
</dbReference>
<evidence type="ECO:0000256" key="1">
    <source>
        <dbReference type="ARBA" id="ARBA00022574"/>
    </source>
</evidence>
<dbReference type="PANTHER" id="PTHR19848:SF8">
    <property type="entry name" value="F-BOX AND WD REPEAT DOMAIN CONTAINING 7"/>
    <property type="match status" value="1"/>
</dbReference>
<proteinExistence type="predicted"/>
<sequence length="439" mass="49050">MSAKVNNNLEGTGNNLNNSELDYSEDSDYNLESSSTHDRSSPAPPASQAQNNGQVKRQKLDTEEDKPMLEFKHQIDPIVACIVPGPVHCFSFTKCMRWVLLGSDDGYIRKYDFYSSMNGKAQLTLSQRHNFMDAITKAGVVQSYWDNEIYRQRPDMLAPNPPPYEYSFSPVYAVEIQSRGVWSLSGLDNGDINLYTVRYDEGKCHMALKHHKKQISVLKLLPDEFNALSGSWDQTIARWDLNTGQVVTKYEGHLSQITAINLLPDNNGNVFLSTSMDGQSKIFDIRQGESGGLVQNISLPEKCPPMCKTSAIGPGGNKVYHGRRNNTVDEYDIKMGSFTRVLKLPNNSGPVSCVACHPYYDLLLCGSTDNLRMWWLSADYDPNNQDLVPFQIVPGHNSGLLSQMGFSENGEYFISSSGDRGWGGNSTNSAIFYTVKKKQ</sequence>
<dbReference type="InterPro" id="IPR015943">
    <property type="entry name" value="WD40/YVTN_repeat-like_dom_sf"/>
</dbReference>
<protein>
    <submittedName>
        <fullName evidence="6">WD40 repeat-like protein</fullName>
    </submittedName>
</protein>
<gene>
    <name evidence="6" type="ORF">CONCODRAFT_79642</name>
</gene>
<dbReference type="PROSITE" id="PS50082">
    <property type="entry name" value="WD_REPEATS_2"/>
    <property type="match status" value="2"/>
</dbReference>
<dbReference type="InterPro" id="IPR057544">
    <property type="entry name" value="Beta-prop_SPT8"/>
</dbReference>
<dbReference type="PROSITE" id="PS50294">
    <property type="entry name" value="WD_REPEATS_REGION"/>
    <property type="match status" value="1"/>
</dbReference>
<dbReference type="SUPFAM" id="SSF50978">
    <property type="entry name" value="WD40 repeat-like"/>
    <property type="match status" value="1"/>
</dbReference>
<keyword evidence="7" id="KW-1185">Reference proteome</keyword>
<evidence type="ECO:0000256" key="4">
    <source>
        <dbReference type="SAM" id="MobiDB-lite"/>
    </source>
</evidence>
<dbReference type="InterPro" id="IPR036322">
    <property type="entry name" value="WD40_repeat_dom_sf"/>
</dbReference>
<evidence type="ECO:0000313" key="7">
    <source>
        <dbReference type="Proteomes" id="UP000070444"/>
    </source>
</evidence>
<feature type="region of interest" description="Disordered" evidence="4">
    <location>
        <begin position="1"/>
        <end position="60"/>
    </location>
</feature>
<keyword evidence="1 3" id="KW-0853">WD repeat</keyword>
<dbReference type="SMART" id="SM00320">
    <property type="entry name" value="WD40"/>
    <property type="match status" value="5"/>
</dbReference>
<dbReference type="Pfam" id="PF23798">
    <property type="entry name" value="Beta-prop_SPT8"/>
    <property type="match status" value="2"/>
</dbReference>
<dbReference type="AlphaFoldDB" id="A0A137P1Q9"/>
<evidence type="ECO:0000256" key="2">
    <source>
        <dbReference type="ARBA" id="ARBA00022737"/>
    </source>
</evidence>
<dbReference type="Proteomes" id="UP000070444">
    <property type="component" value="Unassembled WGS sequence"/>
</dbReference>
<evidence type="ECO:0000259" key="5">
    <source>
        <dbReference type="Pfam" id="PF23798"/>
    </source>
</evidence>
<organism evidence="6 7">
    <name type="scientific">Conidiobolus coronatus (strain ATCC 28846 / CBS 209.66 / NRRL 28638)</name>
    <name type="common">Delacroixia coronata</name>
    <dbReference type="NCBI Taxonomy" id="796925"/>
    <lineage>
        <taxon>Eukaryota</taxon>
        <taxon>Fungi</taxon>
        <taxon>Fungi incertae sedis</taxon>
        <taxon>Zoopagomycota</taxon>
        <taxon>Entomophthoromycotina</taxon>
        <taxon>Entomophthoromycetes</taxon>
        <taxon>Entomophthorales</taxon>
        <taxon>Ancylistaceae</taxon>
        <taxon>Conidiobolus</taxon>
    </lineage>
</organism>
<dbReference type="EMBL" id="KQ964560">
    <property type="protein sequence ID" value="KXN68811.1"/>
    <property type="molecule type" value="Genomic_DNA"/>
</dbReference>
<feature type="compositionally biased region" description="Low complexity" evidence="4">
    <location>
        <begin position="1"/>
        <end position="18"/>
    </location>
</feature>
<feature type="domain" description="Transcription factor spt8 beta-propeller" evidence="5">
    <location>
        <begin position="267"/>
        <end position="435"/>
    </location>
</feature>